<dbReference type="GO" id="GO:0006284">
    <property type="term" value="P:base-excision repair"/>
    <property type="evidence" value="ECO:0007669"/>
    <property type="project" value="TreeGrafter"/>
</dbReference>
<evidence type="ECO:0000256" key="1">
    <source>
        <dbReference type="ARBA" id="ARBA00001947"/>
    </source>
</evidence>
<dbReference type="GO" id="GO:0005739">
    <property type="term" value="C:mitochondrion"/>
    <property type="evidence" value="ECO:0007669"/>
    <property type="project" value="TreeGrafter"/>
</dbReference>
<keyword evidence="3" id="KW-0479">Metal-binding</keyword>
<evidence type="ECO:0000259" key="8">
    <source>
        <dbReference type="Pfam" id="PF01261"/>
    </source>
</evidence>
<reference evidence="10" key="1">
    <citation type="submission" date="2022-11" db="UniProtKB">
        <authorList>
            <consortium name="WormBaseParasite"/>
        </authorList>
    </citation>
    <scope>IDENTIFICATION</scope>
</reference>
<keyword evidence="4" id="KW-0227">DNA damage</keyword>
<dbReference type="NCBIfam" id="TIGR00587">
    <property type="entry name" value="nfo"/>
    <property type="match status" value="1"/>
</dbReference>
<dbReference type="SUPFAM" id="SSF51658">
    <property type="entry name" value="Xylose isomerase-like"/>
    <property type="match status" value="1"/>
</dbReference>
<evidence type="ECO:0000313" key="9">
    <source>
        <dbReference type="Proteomes" id="UP000887577"/>
    </source>
</evidence>
<evidence type="ECO:0000256" key="5">
    <source>
        <dbReference type="ARBA" id="ARBA00022801"/>
    </source>
</evidence>
<dbReference type="InterPro" id="IPR036237">
    <property type="entry name" value="Xyl_isomerase-like_sf"/>
</dbReference>
<dbReference type="NCBIfam" id="NF002199">
    <property type="entry name" value="PRK01060.1-4"/>
    <property type="match status" value="1"/>
</dbReference>
<dbReference type="CDD" id="cd00019">
    <property type="entry name" value="AP2Ec"/>
    <property type="match status" value="1"/>
</dbReference>
<evidence type="ECO:0000313" key="10">
    <source>
        <dbReference type="WBParaSite" id="PSU_v2.g5922.t1"/>
    </source>
</evidence>
<organism evidence="9 10">
    <name type="scientific">Panagrolaimus superbus</name>
    <dbReference type="NCBI Taxonomy" id="310955"/>
    <lineage>
        <taxon>Eukaryota</taxon>
        <taxon>Metazoa</taxon>
        <taxon>Ecdysozoa</taxon>
        <taxon>Nematoda</taxon>
        <taxon>Chromadorea</taxon>
        <taxon>Rhabditida</taxon>
        <taxon>Tylenchina</taxon>
        <taxon>Panagrolaimomorpha</taxon>
        <taxon>Panagrolaimoidea</taxon>
        <taxon>Panagrolaimidae</taxon>
        <taxon>Panagrolaimus</taxon>
    </lineage>
</organism>
<dbReference type="InterPro" id="IPR013022">
    <property type="entry name" value="Xyl_isomerase-like_TIM-brl"/>
</dbReference>
<dbReference type="SMART" id="SM00518">
    <property type="entry name" value="AP2Ec"/>
    <property type="match status" value="1"/>
</dbReference>
<evidence type="ECO:0000256" key="7">
    <source>
        <dbReference type="ARBA" id="ARBA00023204"/>
    </source>
</evidence>
<keyword evidence="7" id="KW-0234">DNA repair</keyword>
<dbReference type="InterPro" id="IPR001719">
    <property type="entry name" value="AP_endonuc_2"/>
</dbReference>
<dbReference type="AlphaFoldDB" id="A0A914Z1Z4"/>
<dbReference type="Proteomes" id="UP000887577">
    <property type="component" value="Unplaced"/>
</dbReference>
<dbReference type="GO" id="GO:0005634">
    <property type="term" value="C:nucleus"/>
    <property type="evidence" value="ECO:0007669"/>
    <property type="project" value="TreeGrafter"/>
</dbReference>
<dbReference type="GO" id="GO:0003906">
    <property type="term" value="F:DNA-(apurinic or apyrimidinic site) endonuclease activity"/>
    <property type="evidence" value="ECO:0007669"/>
    <property type="project" value="TreeGrafter"/>
</dbReference>
<evidence type="ECO:0000256" key="4">
    <source>
        <dbReference type="ARBA" id="ARBA00022763"/>
    </source>
</evidence>
<evidence type="ECO:0000256" key="3">
    <source>
        <dbReference type="ARBA" id="ARBA00022723"/>
    </source>
</evidence>
<sequence>MVKRAASRTTSTAADAATMAKVPRKIKNEIHDEIHDEFSSSSLSNGNIINPTESSNVGKIVKKVKKEMVAIETMKVEKGESEEVKVVVKTEIESTAVEETDDDCEKKVAKKIVRKTATKVKVEKPAWSESLKAEYESIGKSVLTSVGESQKYLGAHVSASGGVENAVYNAMAIGCRSFALFLKNQRRWDSKPIEEASIQSWNTAIKETGFDLKMIVPHGSYLLNAGSPNAELREKTKASIIDEIRRCEKLGIGLYNFHPGSSCGKCTMEESIEYIAEIINEVIEETNDVILLVETMCGQGNTVGGKFEELKSIIDHVKEPNRHRVGVCLDTCHIFAAGYDIRTAETYEKTMKEFENVIGLENLKAVHVNDCKSVLGSHLDRHENIGKGNLKTCWKFFMDDSRFDNIPLILETPEGLYPTEMIKLYGMDKKNKEAVV</sequence>
<keyword evidence="9" id="KW-1185">Reference proteome</keyword>
<dbReference type="PANTHER" id="PTHR21445">
    <property type="entry name" value="ENDONUCLEASE IV ENDODEOXYRIBONUCLEASE IV"/>
    <property type="match status" value="1"/>
</dbReference>
<dbReference type="PROSITE" id="PS51432">
    <property type="entry name" value="AP_NUCLEASE_F2_4"/>
    <property type="match status" value="1"/>
</dbReference>
<dbReference type="PANTHER" id="PTHR21445:SF0">
    <property type="entry name" value="APURINIC-APYRIMIDINIC ENDONUCLEASE"/>
    <property type="match status" value="1"/>
</dbReference>
<dbReference type="InterPro" id="IPR018246">
    <property type="entry name" value="AP_endonuc_F2_Zn_BS"/>
</dbReference>
<name>A0A914Z1Z4_9BILA</name>
<dbReference type="WBParaSite" id="PSU_v2.g5922.t1">
    <property type="protein sequence ID" value="PSU_v2.g5922.t1"/>
    <property type="gene ID" value="PSU_v2.g5922"/>
</dbReference>
<dbReference type="GO" id="GO:0003677">
    <property type="term" value="F:DNA binding"/>
    <property type="evidence" value="ECO:0007669"/>
    <property type="project" value="InterPro"/>
</dbReference>
<dbReference type="GO" id="GO:0008081">
    <property type="term" value="F:phosphoric diester hydrolase activity"/>
    <property type="evidence" value="ECO:0007669"/>
    <property type="project" value="TreeGrafter"/>
</dbReference>
<dbReference type="Gene3D" id="3.20.20.150">
    <property type="entry name" value="Divalent-metal-dependent TIM barrel enzymes"/>
    <property type="match status" value="1"/>
</dbReference>
<dbReference type="FunFam" id="3.20.20.150:FF:000001">
    <property type="entry name" value="Probable endonuclease 4"/>
    <property type="match status" value="1"/>
</dbReference>
<comment type="cofactor">
    <cofactor evidence="1">
        <name>Zn(2+)</name>
        <dbReference type="ChEBI" id="CHEBI:29105"/>
    </cofactor>
</comment>
<dbReference type="Pfam" id="PF01261">
    <property type="entry name" value="AP_endonuc_2"/>
    <property type="match status" value="1"/>
</dbReference>
<evidence type="ECO:0000256" key="2">
    <source>
        <dbReference type="ARBA" id="ARBA00005340"/>
    </source>
</evidence>
<proteinExistence type="inferred from homology"/>
<protein>
    <submittedName>
        <fullName evidence="10">Xylose isomerase-like TIM barrel domain-containing protein</fullName>
    </submittedName>
</protein>
<dbReference type="PROSITE" id="PS00729">
    <property type="entry name" value="AP_NUCLEASE_F2_1"/>
    <property type="match status" value="1"/>
</dbReference>
<dbReference type="GO" id="GO:0008270">
    <property type="term" value="F:zinc ion binding"/>
    <property type="evidence" value="ECO:0007669"/>
    <property type="project" value="InterPro"/>
</dbReference>
<comment type="similarity">
    <text evidence="2">Belongs to the AP endonuclease 2 family.</text>
</comment>
<dbReference type="PROSITE" id="PS00730">
    <property type="entry name" value="AP_NUCLEASE_F2_2"/>
    <property type="match status" value="1"/>
</dbReference>
<feature type="domain" description="Xylose isomerase-like TIM barrel" evidence="8">
    <location>
        <begin position="169"/>
        <end position="414"/>
    </location>
</feature>
<keyword evidence="5" id="KW-0378">Hydrolase</keyword>
<dbReference type="HAMAP" id="MF_00152">
    <property type="entry name" value="Nfo"/>
    <property type="match status" value="1"/>
</dbReference>
<accession>A0A914Z1Z4</accession>
<keyword evidence="6" id="KW-0862">Zinc</keyword>
<evidence type="ECO:0000256" key="6">
    <source>
        <dbReference type="ARBA" id="ARBA00022833"/>
    </source>
</evidence>